<dbReference type="EMBL" id="AUPC02000227">
    <property type="protein sequence ID" value="POG64939.1"/>
    <property type="molecule type" value="Genomic_DNA"/>
</dbReference>
<protein>
    <submittedName>
        <fullName evidence="1">Uncharacterized protein</fullName>
    </submittedName>
</protein>
<reference evidence="1 2" key="1">
    <citation type="journal article" date="2013" name="Proc. Natl. Acad. Sci. U.S.A.">
        <title>Genome of an arbuscular mycorrhizal fungus provides insight into the oldest plant symbiosis.</title>
        <authorList>
            <person name="Tisserant E."/>
            <person name="Malbreil M."/>
            <person name="Kuo A."/>
            <person name="Kohler A."/>
            <person name="Symeonidi A."/>
            <person name="Balestrini R."/>
            <person name="Charron P."/>
            <person name="Duensing N."/>
            <person name="Frei Dit Frey N."/>
            <person name="Gianinazzi-Pearson V."/>
            <person name="Gilbert L.B."/>
            <person name="Handa Y."/>
            <person name="Herr J.R."/>
            <person name="Hijri M."/>
            <person name="Koul R."/>
            <person name="Kawaguchi M."/>
            <person name="Krajinski F."/>
            <person name="Lammers P.J."/>
            <person name="Masclaux F.G."/>
            <person name="Murat C."/>
            <person name="Morin E."/>
            <person name="Ndikumana S."/>
            <person name="Pagni M."/>
            <person name="Petitpierre D."/>
            <person name="Requena N."/>
            <person name="Rosikiewicz P."/>
            <person name="Riley R."/>
            <person name="Saito K."/>
            <person name="San Clemente H."/>
            <person name="Shapiro H."/>
            <person name="van Tuinen D."/>
            <person name="Becard G."/>
            <person name="Bonfante P."/>
            <person name="Paszkowski U."/>
            <person name="Shachar-Hill Y.Y."/>
            <person name="Tuskan G.A."/>
            <person name="Young P.W."/>
            <person name="Sanders I.R."/>
            <person name="Henrissat B."/>
            <person name="Rensing S.A."/>
            <person name="Grigoriev I.V."/>
            <person name="Corradi N."/>
            <person name="Roux C."/>
            <person name="Martin F."/>
        </authorList>
    </citation>
    <scope>NUCLEOTIDE SEQUENCE [LARGE SCALE GENOMIC DNA]</scope>
    <source>
        <strain evidence="1 2">DAOM 197198</strain>
    </source>
</reference>
<dbReference type="InterPro" id="IPR001810">
    <property type="entry name" value="F-box_dom"/>
</dbReference>
<dbReference type="InterPro" id="IPR036047">
    <property type="entry name" value="F-box-like_dom_sf"/>
</dbReference>
<gene>
    <name evidence="1" type="ORF">GLOIN_2v1880949</name>
</gene>
<dbReference type="Pfam" id="PF12937">
    <property type="entry name" value="F-box-like"/>
    <property type="match status" value="1"/>
</dbReference>
<dbReference type="SUPFAM" id="SSF52047">
    <property type="entry name" value="RNI-like"/>
    <property type="match status" value="1"/>
</dbReference>
<dbReference type="Proteomes" id="UP000018888">
    <property type="component" value="Unassembled WGS sequence"/>
</dbReference>
<dbReference type="InterPro" id="IPR032675">
    <property type="entry name" value="LRR_dom_sf"/>
</dbReference>
<organism evidence="1 2">
    <name type="scientific">Rhizophagus irregularis (strain DAOM 181602 / DAOM 197198 / MUCL 43194)</name>
    <name type="common">Arbuscular mycorrhizal fungus</name>
    <name type="synonym">Glomus intraradices</name>
    <dbReference type="NCBI Taxonomy" id="747089"/>
    <lineage>
        <taxon>Eukaryota</taxon>
        <taxon>Fungi</taxon>
        <taxon>Fungi incertae sedis</taxon>
        <taxon>Mucoromycota</taxon>
        <taxon>Glomeromycotina</taxon>
        <taxon>Glomeromycetes</taxon>
        <taxon>Glomerales</taxon>
        <taxon>Glomeraceae</taxon>
        <taxon>Rhizophagus</taxon>
    </lineage>
</organism>
<reference evidence="1 2" key="2">
    <citation type="journal article" date="2018" name="New Phytol.">
        <title>High intraspecific genome diversity in the model arbuscular mycorrhizal symbiont Rhizophagus irregularis.</title>
        <authorList>
            <person name="Chen E.C.H."/>
            <person name="Morin E."/>
            <person name="Beaudet D."/>
            <person name="Noel J."/>
            <person name="Yildirir G."/>
            <person name="Ndikumana S."/>
            <person name="Charron P."/>
            <person name="St-Onge C."/>
            <person name="Giorgi J."/>
            <person name="Kruger M."/>
            <person name="Marton T."/>
            <person name="Ropars J."/>
            <person name="Grigoriev I.V."/>
            <person name="Hainaut M."/>
            <person name="Henrissat B."/>
            <person name="Roux C."/>
            <person name="Martin F."/>
            <person name="Corradi N."/>
        </authorList>
    </citation>
    <scope>NUCLEOTIDE SEQUENCE [LARGE SCALE GENOMIC DNA]</scope>
    <source>
        <strain evidence="1 2">DAOM 197198</strain>
    </source>
</reference>
<dbReference type="Gene3D" id="1.20.1280.50">
    <property type="match status" value="1"/>
</dbReference>
<dbReference type="AlphaFoldDB" id="A0A2H5TKE0"/>
<comment type="caution">
    <text evidence="1">The sequence shown here is derived from an EMBL/GenBank/DDBJ whole genome shotgun (WGS) entry which is preliminary data.</text>
</comment>
<dbReference type="VEuPathDB" id="FungiDB:RhiirFUN_005898"/>
<keyword evidence="2" id="KW-1185">Reference proteome</keyword>
<evidence type="ECO:0000313" key="1">
    <source>
        <dbReference type="EMBL" id="POG64939.1"/>
    </source>
</evidence>
<proteinExistence type="predicted"/>
<sequence length="486" mass="57222">MSISKLPNECLQEIFSYIDRVKTLYSIILVNRKWCQNGVIRLWRKPFRNSIEISKQIKICPILINFIILDKDLNIKDKLIKDYYKKFQKENSKPFNYSFNYPSFITGIDLDRIIRAITIFTQKNKNSLYRIPGYKKVSKIDQVMTFLFIILRVITFKGANIKRFIINLKDRNVNMFFDNDDTFGNKWDITKFKLENTLTTFLSMDATKRCLKNLRYFVCDILIDKSNILKTLIATCTNLQGIKVQDDSYNFIKDTLISLIQNQNNLEHLHIQGSSNSESDQNTESNITDLVLSLEKNASSYKKILFENGYIDNDIAFKTLMNCNNLEILQIKDLKIPYKNFELLALAEFPKLKCLSYINTVIETGKPYITNPFVRIINNKNISSKLQKLHLVGFVNVENYKLLSATADNFKNLIDLCVQITRKEEIPLLSMIMKNCSMMKQIRLVNPLTSYNFKEFKEFIREWSIEKRKKIIRFDDYGLHVHIEWE</sequence>
<name>A0A2H5TKE0_RHIID</name>
<evidence type="ECO:0000313" key="2">
    <source>
        <dbReference type="Proteomes" id="UP000018888"/>
    </source>
</evidence>
<accession>A0A2H5TKE0</accession>
<dbReference type="PROSITE" id="PS50181">
    <property type="entry name" value="FBOX"/>
    <property type="match status" value="1"/>
</dbReference>
<dbReference type="Gene3D" id="3.80.10.10">
    <property type="entry name" value="Ribonuclease Inhibitor"/>
    <property type="match status" value="1"/>
</dbReference>
<dbReference type="SUPFAM" id="SSF81383">
    <property type="entry name" value="F-box domain"/>
    <property type="match status" value="1"/>
</dbReference>
<dbReference type="VEuPathDB" id="FungiDB:RhiirFUN_005897"/>